<reference evidence="4" key="1">
    <citation type="submission" date="2019-06" db="EMBL/GenBank/DDBJ databases">
        <authorList>
            <consortium name="Wellcome Sanger Institute Data Sharing"/>
        </authorList>
    </citation>
    <scope>NUCLEOTIDE SEQUENCE [LARGE SCALE GENOMIC DNA]</scope>
</reference>
<dbReference type="InterPro" id="IPR032675">
    <property type="entry name" value="LRR_dom_sf"/>
</dbReference>
<sequence>MVYVSPFSSLKVVLFCILRDLGTTLSHLQVLSVSQCCLQDLDGISTLSSLRELYAAYNSVSDLSQISMLENLQLLDLEGNNVSDLVQVQYLGLCSKLHTLTLEGNPVSVHPNPSAPQTADYSYRAAVRELVPQLRYLDNTRVEEDGLSSSTTKGEDWAILRNSIIDCNSFQIATEDRAGKILFCGNPVQAIRARREKLRTAPTMSTFTPRDLPIHVPEHTYDLEEPDVGERCDVFAELRAWRDQHSKCLQAIEMEKCPQVLTIHHDDVEEEEDSEQDDNEQEDEDEKSSDGMRADSSDEEHEEEKHSNSRHTASPDSSFHSLSPGEYPLNEQTLSIKS</sequence>
<evidence type="ECO:0000313" key="5">
    <source>
        <dbReference type="Proteomes" id="UP000472271"/>
    </source>
</evidence>
<evidence type="ECO:0000256" key="3">
    <source>
        <dbReference type="SAM" id="MobiDB-lite"/>
    </source>
</evidence>
<accession>A0A673BN49</accession>
<evidence type="ECO:0000256" key="1">
    <source>
        <dbReference type="ARBA" id="ARBA00022614"/>
    </source>
</evidence>
<name>A0A673BN49_9TELE</name>
<dbReference type="PANTHER" id="PTHR22708:SF0">
    <property type="entry name" value="LEUCINE-RICH REPEAT-CONTAINING PROTEIN 56"/>
    <property type="match status" value="1"/>
</dbReference>
<dbReference type="Pfam" id="PF12799">
    <property type="entry name" value="LRR_4"/>
    <property type="match status" value="1"/>
</dbReference>
<keyword evidence="5" id="KW-1185">Reference proteome</keyword>
<dbReference type="InParanoid" id="A0A673BN49"/>
<reference evidence="4" key="3">
    <citation type="submission" date="2025-09" db="UniProtKB">
        <authorList>
            <consortium name="Ensembl"/>
        </authorList>
    </citation>
    <scope>IDENTIFICATION</scope>
</reference>
<dbReference type="Gene3D" id="3.80.10.10">
    <property type="entry name" value="Ribonuclease Inhibitor"/>
    <property type="match status" value="1"/>
</dbReference>
<dbReference type="AlphaFoldDB" id="A0A673BN49"/>
<dbReference type="PANTHER" id="PTHR22708">
    <property type="entry name" value="LEUCINE-RICH REPEAT-CONTAINING PROTEIN 56"/>
    <property type="match status" value="1"/>
</dbReference>
<feature type="compositionally biased region" description="Polar residues" evidence="3">
    <location>
        <begin position="310"/>
        <end position="321"/>
    </location>
</feature>
<evidence type="ECO:0008006" key="6">
    <source>
        <dbReference type="Google" id="ProtNLM"/>
    </source>
</evidence>
<dbReference type="SUPFAM" id="SSF52058">
    <property type="entry name" value="L domain-like"/>
    <property type="match status" value="1"/>
</dbReference>
<dbReference type="Proteomes" id="UP000472271">
    <property type="component" value="Chromosome 6"/>
</dbReference>
<feature type="compositionally biased region" description="Acidic residues" evidence="3">
    <location>
        <begin position="268"/>
        <end position="287"/>
    </location>
</feature>
<proteinExistence type="predicted"/>
<feature type="region of interest" description="Disordered" evidence="3">
    <location>
        <begin position="268"/>
        <end position="338"/>
    </location>
</feature>
<dbReference type="Ensembl" id="ENSSORT00005043775.1">
    <property type="protein sequence ID" value="ENSSORP00005042689.1"/>
    <property type="gene ID" value="ENSSORG00005019773.1"/>
</dbReference>
<evidence type="ECO:0000313" key="4">
    <source>
        <dbReference type="Ensembl" id="ENSSORP00005042689.1"/>
    </source>
</evidence>
<dbReference type="InterPro" id="IPR040091">
    <property type="entry name" value="LRRC56"/>
</dbReference>
<protein>
    <recommendedName>
        <fullName evidence="6">U2A'/phosphoprotein 32 family A C-terminal domain-containing protein</fullName>
    </recommendedName>
</protein>
<dbReference type="PROSITE" id="PS51450">
    <property type="entry name" value="LRR"/>
    <property type="match status" value="1"/>
</dbReference>
<organism evidence="4 5">
    <name type="scientific">Sphaeramia orbicularis</name>
    <name type="common">orbiculate cardinalfish</name>
    <dbReference type="NCBI Taxonomy" id="375764"/>
    <lineage>
        <taxon>Eukaryota</taxon>
        <taxon>Metazoa</taxon>
        <taxon>Chordata</taxon>
        <taxon>Craniata</taxon>
        <taxon>Vertebrata</taxon>
        <taxon>Euteleostomi</taxon>
        <taxon>Actinopterygii</taxon>
        <taxon>Neopterygii</taxon>
        <taxon>Teleostei</taxon>
        <taxon>Neoteleostei</taxon>
        <taxon>Acanthomorphata</taxon>
        <taxon>Gobiaria</taxon>
        <taxon>Kurtiformes</taxon>
        <taxon>Apogonoidei</taxon>
        <taxon>Apogonidae</taxon>
        <taxon>Apogoninae</taxon>
        <taxon>Sphaeramia</taxon>
    </lineage>
</organism>
<keyword evidence="2" id="KW-0677">Repeat</keyword>
<evidence type="ECO:0000256" key="2">
    <source>
        <dbReference type="ARBA" id="ARBA00022737"/>
    </source>
</evidence>
<reference evidence="4" key="2">
    <citation type="submission" date="2025-08" db="UniProtKB">
        <authorList>
            <consortium name="Ensembl"/>
        </authorList>
    </citation>
    <scope>IDENTIFICATION</scope>
</reference>
<dbReference type="InterPro" id="IPR025875">
    <property type="entry name" value="Leu-rich_rpt_4"/>
</dbReference>
<keyword evidence="1" id="KW-0433">Leucine-rich repeat</keyword>
<dbReference type="InterPro" id="IPR001611">
    <property type="entry name" value="Leu-rich_rpt"/>
</dbReference>